<evidence type="ECO:0000313" key="3">
    <source>
        <dbReference type="EMBL" id="NBC72374.1"/>
    </source>
</evidence>
<dbReference type="AlphaFoldDB" id="A0A7X4YVR7"/>
<proteinExistence type="predicted"/>
<name>A0A7X4YVR7_9BACL</name>
<dbReference type="GO" id="GO:0006303">
    <property type="term" value="P:double-strand break repair via nonhomologous end joining"/>
    <property type="evidence" value="ECO:0007669"/>
    <property type="project" value="TreeGrafter"/>
</dbReference>
<evidence type="ECO:0000313" key="4">
    <source>
        <dbReference type="Proteomes" id="UP000558113"/>
    </source>
</evidence>
<evidence type="ECO:0000259" key="2">
    <source>
        <dbReference type="PROSITE" id="PS50160"/>
    </source>
</evidence>
<keyword evidence="4" id="KW-1185">Reference proteome</keyword>
<reference evidence="3 4" key="1">
    <citation type="submission" date="2020-01" db="EMBL/GenBank/DDBJ databases">
        <title>Paenibacillus soybeanensis sp. nov. isolated from the nodules of soybean (Glycine max(L.) Merr).</title>
        <authorList>
            <person name="Wang H."/>
        </authorList>
    </citation>
    <scope>NUCLEOTIDE SEQUENCE [LARGE SCALE GENOMIC DNA]</scope>
    <source>
        <strain evidence="3 4">DSM 23054</strain>
    </source>
</reference>
<dbReference type="EMBL" id="JAAAMU010000018">
    <property type="protein sequence ID" value="NBC72374.1"/>
    <property type="molecule type" value="Genomic_DNA"/>
</dbReference>
<dbReference type="OrthoDB" id="5503604at2"/>
<gene>
    <name evidence="3" type="ORF">GT003_25540</name>
</gene>
<comment type="catalytic activity">
    <reaction evidence="1">
        <text>ATP + (deoxyribonucleotide)n-3'-hydroxyl + 5'-phospho-(deoxyribonucleotide)m = (deoxyribonucleotide)n+m + AMP + diphosphate.</text>
        <dbReference type="EC" id="6.5.1.1"/>
    </reaction>
</comment>
<dbReference type="InterPro" id="IPR012310">
    <property type="entry name" value="DNA_ligase_ATP-dep_cent"/>
</dbReference>
<dbReference type="Pfam" id="PF01068">
    <property type="entry name" value="DNA_ligase_A_M"/>
    <property type="match status" value="1"/>
</dbReference>
<feature type="domain" description="ATP-dependent DNA ligase family profile" evidence="2">
    <location>
        <begin position="97"/>
        <end position="187"/>
    </location>
</feature>
<keyword evidence="3" id="KW-0436">Ligase</keyword>
<dbReference type="CDD" id="cd07906">
    <property type="entry name" value="Adenylation_DNA_ligase_LigD_LigC"/>
    <property type="match status" value="1"/>
</dbReference>
<evidence type="ECO:0000256" key="1">
    <source>
        <dbReference type="ARBA" id="ARBA00034003"/>
    </source>
</evidence>
<dbReference type="Gene3D" id="3.30.1490.70">
    <property type="match status" value="1"/>
</dbReference>
<dbReference type="PANTHER" id="PTHR45997:SF1">
    <property type="entry name" value="DNA LIGASE 4"/>
    <property type="match status" value="1"/>
</dbReference>
<accession>A0A7X4YVR7</accession>
<dbReference type="PANTHER" id="PTHR45997">
    <property type="entry name" value="DNA LIGASE 4"/>
    <property type="match status" value="1"/>
</dbReference>
<dbReference type="Gene3D" id="2.40.50.140">
    <property type="entry name" value="Nucleic acid-binding proteins"/>
    <property type="match status" value="1"/>
</dbReference>
<sequence length="294" mass="33985">MIVSMGKEAFDDEHYLFEPKWDGWRLLLHKQGGRLEAYTRNGNRVTEKFPELREAVSAIRVPEAILDGEGVCLRGDRTVFDDFAYRGRLSDSRRIAAAVRTHPATFILFDVLQTNQSHMQEPLTTRKARLQEAVASTDVLALTAYVEGQGRALQNWTIARELEGTVAKRRNSVYRPGVVSKDWIKIKNVQTIDVIILGYRSKPRFGLVVGLHFRTVRYKPVGLVEFGFAARDKQAFLDIAQGLRTTNDGKTQWIEPRLCCRIQYLERNDRHQLRTTVFRGFLFDKRPEDCYWTY</sequence>
<dbReference type="InterPro" id="IPR029710">
    <property type="entry name" value="LIG4"/>
</dbReference>
<dbReference type="GO" id="GO:0006297">
    <property type="term" value="P:nucleotide-excision repair, DNA gap filling"/>
    <property type="evidence" value="ECO:0007669"/>
    <property type="project" value="TreeGrafter"/>
</dbReference>
<dbReference type="InterPro" id="IPR012340">
    <property type="entry name" value="NA-bd_OB-fold"/>
</dbReference>
<dbReference type="Proteomes" id="UP000558113">
    <property type="component" value="Unassembled WGS sequence"/>
</dbReference>
<dbReference type="PROSITE" id="PS50160">
    <property type="entry name" value="DNA_LIGASE_A3"/>
    <property type="match status" value="1"/>
</dbReference>
<dbReference type="GO" id="GO:0003677">
    <property type="term" value="F:DNA binding"/>
    <property type="evidence" value="ECO:0007669"/>
    <property type="project" value="InterPro"/>
</dbReference>
<dbReference type="GO" id="GO:0003910">
    <property type="term" value="F:DNA ligase (ATP) activity"/>
    <property type="evidence" value="ECO:0007669"/>
    <property type="project" value="UniProtKB-EC"/>
</dbReference>
<dbReference type="Gene3D" id="3.30.470.30">
    <property type="entry name" value="DNA ligase/mRNA capping enzyme"/>
    <property type="match status" value="1"/>
</dbReference>
<dbReference type="GO" id="GO:0006310">
    <property type="term" value="P:DNA recombination"/>
    <property type="evidence" value="ECO:0007669"/>
    <property type="project" value="InterPro"/>
</dbReference>
<dbReference type="GO" id="GO:0005524">
    <property type="term" value="F:ATP binding"/>
    <property type="evidence" value="ECO:0007669"/>
    <property type="project" value="InterPro"/>
</dbReference>
<dbReference type="SUPFAM" id="SSF50249">
    <property type="entry name" value="Nucleic acid-binding proteins"/>
    <property type="match status" value="1"/>
</dbReference>
<organism evidence="3 4">
    <name type="scientific">Paenibacillus sacheonensis</name>
    <dbReference type="NCBI Taxonomy" id="742054"/>
    <lineage>
        <taxon>Bacteria</taxon>
        <taxon>Bacillati</taxon>
        <taxon>Bacillota</taxon>
        <taxon>Bacilli</taxon>
        <taxon>Bacillales</taxon>
        <taxon>Paenibacillaceae</taxon>
        <taxon>Paenibacillus</taxon>
    </lineage>
</organism>
<protein>
    <submittedName>
        <fullName evidence="3">DNA ligase</fullName>
    </submittedName>
</protein>
<comment type="caution">
    <text evidence="3">The sequence shown here is derived from an EMBL/GenBank/DDBJ whole genome shotgun (WGS) entry which is preliminary data.</text>
</comment>
<dbReference type="SUPFAM" id="SSF56091">
    <property type="entry name" value="DNA ligase/mRNA capping enzyme, catalytic domain"/>
    <property type="match status" value="1"/>
</dbReference>